<evidence type="ECO:0000256" key="1">
    <source>
        <dbReference type="SAM" id="SignalP"/>
    </source>
</evidence>
<feature type="domain" description="DUF3502" evidence="2">
    <location>
        <begin position="446"/>
        <end position="513"/>
    </location>
</feature>
<dbReference type="InterPro" id="IPR022627">
    <property type="entry name" value="DUF3502"/>
</dbReference>
<keyword evidence="4" id="KW-1185">Reference proteome</keyword>
<dbReference type="Proteomes" id="UP000184612">
    <property type="component" value="Unassembled WGS sequence"/>
</dbReference>
<sequence>MKKQVKIIACMLLLSCSILSVFTACTKKEHKSEDAVRAGDTLERADLVFYLMGEPPADMSLIQDKINERLLEKINTTVTFKFTTWTDWQTKYDMILSSGEECDLIYTANWMNYAGLASNNAFAPLDELLTAYAPELYNYISQDVWKQMKVNDKIYSVPSMKKEYTNAGIMYREDLREKYDLPKPDSLENLEAYLMGVKKNAPSQSIMKPSINPASFSYSFSATSVLQAKYAWVQPGAPYGLAADYNTPSQLFNYWSSEDFKNDMKIMKKWADAGFWSKSVLSDANNSDAFINGQEICIVDGQNPAKYIGTYYNSKLGNDWKVGYVPYAEINGIAYANHPSGNGTAIPTNSKYRERAAMALNLLYMDKDINRLIQYGVKGTHYTLDAEGYYKDGEAHKNFAAESANAWSLRNPLYALPSRGDDKLNKIFSELHGIALKTNYPDIDIASGFVEVYDDYASERAALATVMTEYLAPLQAGLKEDVDGAVDEFLRKADEAGLTKIQEAYTAQWQAYCEMNGYK</sequence>
<gene>
    <name evidence="3" type="ORF">SAMN02745217_00201</name>
</gene>
<dbReference type="SUPFAM" id="SSF53850">
    <property type="entry name" value="Periplasmic binding protein-like II"/>
    <property type="match status" value="1"/>
</dbReference>
<evidence type="ECO:0000313" key="3">
    <source>
        <dbReference type="EMBL" id="SHO43353.1"/>
    </source>
</evidence>
<feature type="signal peptide" evidence="1">
    <location>
        <begin position="1"/>
        <end position="23"/>
    </location>
</feature>
<proteinExistence type="predicted"/>
<dbReference type="PROSITE" id="PS51257">
    <property type="entry name" value="PROKAR_LIPOPROTEIN"/>
    <property type="match status" value="1"/>
</dbReference>
<dbReference type="InterPro" id="IPR050490">
    <property type="entry name" value="Bact_solute-bd_prot1"/>
</dbReference>
<feature type="chain" id="PRO_5039559257" evidence="1">
    <location>
        <begin position="24"/>
        <end position="519"/>
    </location>
</feature>
<reference evidence="3 4" key="1">
    <citation type="submission" date="2016-12" db="EMBL/GenBank/DDBJ databases">
        <authorList>
            <person name="Song W.-J."/>
            <person name="Kurnit D.M."/>
        </authorList>
    </citation>
    <scope>NUCLEOTIDE SEQUENCE [LARGE SCALE GENOMIC DNA]</scope>
    <source>
        <strain evidence="3 4">DSM 12503</strain>
    </source>
</reference>
<accession>A0A1M7XX25</accession>
<keyword evidence="1" id="KW-0732">Signal</keyword>
<evidence type="ECO:0000313" key="4">
    <source>
        <dbReference type="Proteomes" id="UP000184612"/>
    </source>
</evidence>
<dbReference type="EMBL" id="FRFD01000003">
    <property type="protein sequence ID" value="SHO43353.1"/>
    <property type="molecule type" value="Genomic_DNA"/>
</dbReference>
<organism evidence="3 4">
    <name type="scientific">Anaerocolumna xylanovorans DSM 12503</name>
    <dbReference type="NCBI Taxonomy" id="1121345"/>
    <lineage>
        <taxon>Bacteria</taxon>
        <taxon>Bacillati</taxon>
        <taxon>Bacillota</taxon>
        <taxon>Clostridia</taxon>
        <taxon>Lachnospirales</taxon>
        <taxon>Lachnospiraceae</taxon>
        <taxon>Anaerocolumna</taxon>
    </lineage>
</organism>
<evidence type="ECO:0000259" key="2">
    <source>
        <dbReference type="Pfam" id="PF12010"/>
    </source>
</evidence>
<protein>
    <submittedName>
        <fullName evidence="3">Putative aldouronate transport system substrate-binding protein</fullName>
    </submittedName>
</protein>
<dbReference type="Pfam" id="PF01547">
    <property type="entry name" value="SBP_bac_1"/>
    <property type="match status" value="1"/>
</dbReference>
<dbReference type="STRING" id="1121345.SAMN02745217_00201"/>
<dbReference type="InterPro" id="IPR006059">
    <property type="entry name" value="SBP"/>
</dbReference>
<dbReference type="PANTHER" id="PTHR43649:SF17">
    <property type="entry name" value="ABC TRANSPORTER SOLUTE BINDING PROTEIN-SUGAR TRANSPORT"/>
    <property type="match status" value="1"/>
</dbReference>
<dbReference type="Gene3D" id="3.40.190.10">
    <property type="entry name" value="Periplasmic binding protein-like II"/>
    <property type="match status" value="2"/>
</dbReference>
<dbReference type="RefSeq" id="WP_175561962.1">
    <property type="nucleotide sequence ID" value="NZ_FRFD01000003.1"/>
</dbReference>
<dbReference type="PANTHER" id="PTHR43649">
    <property type="entry name" value="ARABINOSE-BINDING PROTEIN-RELATED"/>
    <property type="match status" value="1"/>
</dbReference>
<name>A0A1M7XX25_9FIRM</name>
<dbReference type="Pfam" id="PF12010">
    <property type="entry name" value="DUF3502"/>
    <property type="match status" value="1"/>
</dbReference>
<dbReference type="AlphaFoldDB" id="A0A1M7XX25"/>